<dbReference type="InterPro" id="IPR022712">
    <property type="entry name" value="Beta_Casp"/>
</dbReference>
<dbReference type="STRING" id="694429.Pyrfu_1455"/>
<proteinExistence type="predicted"/>
<keyword evidence="5" id="KW-1185">Reference proteome</keyword>
<dbReference type="CDD" id="cd16295">
    <property type="entry name" value="TTHA0252-CPSF-like_MBL-fold"/>
    <property type="match status" value="1"/>
</dbReference>
<accession>G0EH89</accession>
<dbReference type="Pfam" id="PF07521">
    <property type="entry name" value="RMMBL"/>
    <property type="match status" value="1"/>
</dbReference>
<dbReference type="OrthoDB" id="40950at2157"/>
<dbReference type="SMART" id="SM00849">
    <property type="entry name" value="Lactamase_B"/>
    <property type="match status" value="1"/>
</dbReference>
<evidence type="ECO:0000313" key="5">
    <source>
        <dbReference type="Proteomes" id="UP000001037"/>
    </source>
</evidence>
<dbReference type="KEGG" id="pfm:Pyrfu_1455"/>
<dbReference type="Gene3D" id="3.40.50.10890">
    <property type="match status" value="1"/>
</dbReference>
<feature type="domain" description="Beta-Casp" evidence="3">
    <location>
        <begin position="232"/>
        <end position="342"/>
    </location>
</feature>
<sequence length="421" mass="46952">MSVEVEVLGGAREVGRASIALRYKGRVLLLDAGVNFDEEDKPVFARTVPPRDVDGIVLTHAHLDHIGTAPAYYITYQPPIIATKPTFEMARLMWEDFLKLNGYYSMYEDAEVKRLMEAAVYARYYSPIRVGDEFSVTLYPAGHIPGSAMVYVEVGGRRILYTGDVNTIYTKLMEPARVDGMPPVDLMIMEATYGASTHPPRKIVEERLVAIVEEVVDRGGTVLIPAFSISRGQEVMMILAERDLGIDVAVDGMVRQVTDIFLENPSYIRNVELLAKAREEFLFVQGWQDRRKVWKRPGVIIASAGMLKGGPSLYYLKKIMGNPKNAVVMVSFQAPGTPGRKILEEGLFHETGEPIRARVEWLDLSSHADRRGLLELVARIKPAKVLIVHSDGTVADSFAQLVRDKLGVDVEVAEEGRKYTL</sequence>
<dbReference type="SMART" id="SM01027">
    <property type="entry name" value="Beta-Casp"/>
    <property type="match status" value="1"/>
</dbReference>
<dbReference type="InParanoid" id="G0EH89"/>
<dbReference type="InterPro" id="IPR036866">
    <property type="entry name" value="RibonucZ/Hydroxyglut_hydro"/>
</dbReference>
<dbReference type="GO" id="GO:0004521">
    <property type="term" value="F:RNA endonuclease activity"/>
    <property type="evidence" value="ECO:0007669"/>
    <property type="project" value="TreeGrafter"/>
</dbReference>
<evidence type="ECO:0000259" key="2">
    <source>
        <dbReference type="SMART" id="SM00849"/>
    </source>
</evidence>
<dbReference type="eggNOG" id="arCOG00541">
    <property type="taxonomic scope" value="Archaea"/>
</dbReference>
<name>G0EH89_PYRF1</name>
<dbReference type="HOGENOM" id="CLU_009673_5_1_2"/>
<evidence type="ECO:0000313" key="4">
    <source>
        <dbReference type="EMBL" id="AEM39313.1"/>
    </source>
</evidence>
<gene>
    <name evidence="4" type="ordered locus">Pyrfu_1455</name>
</gene>
<protein>
    <submittedName>
        <fullName evidence="4">RNA-metabolising metallo-beta-lactamase</fullName>
    </submittedName>
</protein>
<dbReference type="EMBL" id="CP002838">
    <property type="protein sequence ID" value="AEM39313.1"/>
    <property type="molecule type" value="Genomic_DNA"/>
</dbReference>
<dbReference type="PANTHER" id="PTHR11203">
    <property type="entry name" value="CLEAVAGE AND POLYADENYLATION SPECIFICITY FACTOR FAMILY MEMBER"/>
    <property type="match status" value="1"/>
</dbReference>
<reference evidence="4 5" key="1">
    <citation type="journal article" date="2011" name="Stand. Genomic Sci.">
        <title>Complete genome sequence of the hyperthermophilic chemolithoautotroph Pyrolobus fumarii type strain (1A).</title>
        <authorList>
            <person name="Anderson I."/>
            <person name="Goker M."/>
            <person name="Nolan M."/>
            <person name="Lucas S."/>
            <person name="Hammon N."/>
            <person name="Deshpande S."/>
            <person name="Cheng J.F."/>
            <person name="Tapia R."/>
            <person name="Han C."/>
            <person name="Goodwin L."/>
            <person name="Pitluck S."/>
            <person name="Huntemann M."/>
            <person name="Liolios K."/>
            <person name="Ivanova N."/>
            <person name="Pagani I."/>
            <person name="Mavromatis K."/>
            <person name="Ovchinikova G."/>
            <person name="Pati A."/>
            <person name="Chen A."/>
            <person name="Palaniappan K."/>
            <person name="Land M."/>
            <person name="Hauser L."/>
            <person name="Brambilla E.M."/>
            <person name="Huber H."/>
            <person name="Yasawong M."/>
            <person name="Rohde M."/>
            <person name="Spring S."/>
            <person name="Abt B."/>
            <person name="Sikorski J."/>
            <person name="Wirth R."/>
            <person name="Detter J.C."/>
            <person name="Woyke T."/>
            <person name="Bristow J."/>
            <person name="Eisen J.A."/>
            <person name="Markowitz V."/>
            <person name="Hugenholtz P."/>
            <person name="Kyrpides N.C."/>
            <person name="Klenk H.P."/>
            <person name="Lapidus A."/>
        </authorList>
    </citation>
    <scope>NUCLEOTIDE SEQUENCE [LARGE SCALE GENOMIC DNA]</scope>
    <source>
        <strain evidence="5">DSM 11204 / 1A</strain>
    </source>
</reference>
<keyword evidence="1" id="KW-0378">Hydrolase</keyword>
<dbReference type="InterPro" id="IPR050698">
    <property type="entry name" value="MBL"/>
</dbReference>
<dbReference type="GO" id="GO:0016787">
    <property type="term" value="F:hydrolase activity"/>
    <property type="evidence" value="ECO:0007669"/>
    <property type="project" value="UniProtKB-KW"/>
</dbReference>
<dbReference type="Proteomes" id="UP000001037">
    <property type="component" value="Chromosome"/>
</dbReference>
<organism evidence="4 5">
    <name type="scientific">Pyrolobus fumarii (strain DSM 11204 / 1A)</name>
    <dbReference type="NCBI Taxonomy" id="694429"/>
    <lineage>
        <taxon>Archaea</taxon>
        <taxon>Thermoproteota</taxon>
        <taxon>Thermoprotei</taxon>
        <taxon>Desulfurococcales</taxon>
        <taxon>Pyrodictiaceae</taxon>
        <taxon>Pyrolobus</taxon>
    </lineage>
</organism>
<dbReference type="AlphaFoldDB" id="G0EH89"/>
<evidence type="ECO:0000259" key="3">
    <source>
        <dbReference type="SMART" id="SM01027"/>
    </source>
</evidence>
<dbReference type="SUPFAM" id="SSF56281">
    <property type="entry name" value="Metallo-hydrolase/oxidoreductase"/>
    <property type="match status" value="1"/>
</dbReference>
<feature type="domain" description="Metallo-beta-lactamase" evidence="2">
    <location>
        <begin position="15"/>
        <end position="212"/>
    </location>
</feature>
<dbReference type="Pfam" id="PF00753">
    <property type="entry name" value="Lactamase_B"/>
    <property type="match status" value="1"/>
</dbReference>
<dbReference type="InterPro" id="IPR011108">
    <property type="entry name" value="RMMBL"/>
</dbReference>
<evidence type="ECO:0000256" key="1">
    <source>
        <dbReference type="ARBA" id="ARBA00022801"/>
    </source>
</evidence>
<dbReference type="InterPro" id="IPR001279">
    <property type="entry name" value="Metallo-B-lactamas"/>
</dbReference>
<dbReference type="Gene3D" id="3.60.15.10">
    <property type="entry name" value="Ribonuclease Z/Hydroxyacylglutathione hydrolase-like"/>
    <property type="match status" value="1"/>
</dbReference>
<dbReference type="PANTHER" id="PTHR11203:SF52">
    <property type="entry name" value="MRNA 3-END PROCESSING FACTOR"/>
    <property type="match status" value="1"/>
</dbReference>
<dbReference type="Pfam" id="PF10996">
    <property type="entry name" value="Beta-Casp"/>
    <property type="match status" value="1"/>
</dbReference>